<dbReference type="CDD" id="cd17941">
    <property type="entry name" value="DEADc_DDX10"/>
    <property type="match status" value="1"/>
</dbReference>
<accession>A0ABQ7DP87</accession>
<dbReference type="EC" id="3.6.4.13" evidence="5"/>
<dbReference type="SUPFAM" id="SSF52540">
    <property type="entry name" value="P-loop containing nucleoside triphosphate hydrolases"/>
    <property type="match status" value="1"/>
</dbReference>
<keyword evidence="5" id="KW-0694">RNA-binding</keyword>
<organism evidence="8 9">
    <name type="scientific">Brassica cretica</name>
    <name type="common">Mustard</name>
    <dbReference type="NCBI Taxonomy" id="69181"/>
    <lineage>
        <taxon>Eukaryota</taxon>
        <taxon>Viridiplantae</taxon>
        <taxon>Streptophyta</taxon>
        <taxon>Embryophyta</taxon>
        <taxon>Tracheophyta</taxon>
        <taxon>Spermatophyta</taxon>
        <taxon>Magnoliopsida</taxon>
        <taxon>eudicotyledons</taxon>
        <taxon>Gunneridae</taxon>
        <taxon>Pentapetalae</taxon>
        <taxon>rosids</taxon>
        <taxon>malvids</taxon>
        <taxon>Brassicales</taxon>
        <taxon>Brassicaceae</taxon>
        <taxon>Brassiceae</taxon>
        <taxon>Brassica</taxon>
    </lineage>
</organism>
<evidence type="ECO:0000256" key="2">
    <source>
        <dbReference type="ARBA" id="ARBA00022801"/>
    </source>
</evidence>
<dbReference type="PANTHER" id="PTHR24031">
    <property type="entry name" value="RNA HELICASE"/>
    <property type="match status" value="1"/>
</dbReference>
<name>A0ABQ7DP87_BRACR</name>
<proteinExistence type="inferred from homology"/>
<dbReference type="Proteomes" id="UP000266723">
    <property type="component" value="Unassembled WGS sequence"/>
</dbReference>
<comment type="similarity">
    <text evidence="4">Belongs to the DEAD box helicase family.</text>
</comment>
<keyword evidence="3 4" id="KW-0067">ATP-binding</keyword>
<evidence type="ECO:0000313" key="8">
    <source>
        <dbReference type="EMBL" id="KAF3579095.1"/>
    </source>
</evidence>
<feature type="region of interest" description="Disordered" evidence="6">
    <location>
        <begin position="349"/>
        <end position="398"/>
    </location>
</feature>
<dbReference type="InterPro" id="IPR000629">
    <property type="entry name" value="RNA-helicase_DEAD-box_CS"/>
</dbReference>
<gene>
    <name evidence="8" type="ORF">DY000_02029766</name>
</gene>
<dbReference type="SMART" id="SM00487">
    <property type="entry name" value="DEXDc"/>
    <property type="match status" value="1"/>
</dbReference>
<comment type="function">
    <text evidence="5">RNA helicase.</text>
</comment>
<dbReference type="Pfam" id="PF00270">
    <property type="entry name" value="DEAD"/>
    <property type="match status" value="1"/>
</dbReference>
<keyword evidence="9" id="KW-1185">Reference proteome</keyword>
<protein>
    <recommendedName>
        <fullName evidence="5">ATP-dependent RNA helicase</fullName>
        <ecNumber evidence="5">3.6.4.13</ecNumber>
    </recommendedName>
</protein>
<keyword evidence="4" id="KW-0347">Helicase</keyword>
<evidence type="ECO:0000256" key="3">
    <source>
        <dbReference type="ARBA" id="ARBA00022840"/>
    </source>
</evidence>
<evidence type="ECO:0000259" key="7">
    <source>
        <dbReference type="PROSITE" id="PS51192"/>
    </source>
</evidence>
<dbReference type="InterPro" id="IPR014001">
    <property type="entry name" value="Helicase_ATP-bd"/>
</dbReference>
<dbReference type="PROSITE" id="PS00039">
    <property type="entry name" value="DEAD_ATP_HELICASE"/>
    <property type="match status" value="1"/>
</dbReference>
<feature type="compositionally biased region" description="Basic residues" evidence="6">
    <location>
        <begin position="381"/>
        <end position="398"/>
    </location>
</feature>
<evidence type="ECO:0000313" key="9">
    <source>
        <dbReference type="Proteomes" id="UP000266723"/>
    </source>
</evidence>
<comment type="caution">
    <text evidence="8">The sequence shown here is derived from an EMBL/GenBank/DDBJ whole genome shotgun (WGS) entry which is preliminary data.</text>
</comment>
<keyword evidence="2 4" id="KW-0378">Hydrolase</keyword>
<comment type="catalytic activity">
    <reaction evidence="5">
        <text>ATP + H2O = ADP + phosphate + H(+)</text>
        <dbReference type="Rhea" id="RHEA:13065"/>
        <dbReference type="ChEBI" id="CHEBI:15377"/>
        <dbReference type="ChEBI" id="CHEBI:15378"/>
        <dbReference type="ChEBI" id="CHEBI:30616"/>
        <dbReference type="ChEBI" id="CHEBI:43474"/>
        <dbReference type="ChEBI" id="CHEBI:456216"/>
        <dbReference type="EC" id="3.6.4.13"/>
    </reaction>
</comment>
<dbReference type="EMBL" id="QGKV02000649">
    <property type="protein sequence ID" value="KAF3579095.1"/>
    <property type="molecule type" value="Genomic_DNA"/>
</dbReference>
<feature type="domain" description="Helicase ATP-binding" evidence="7">
    <location>
        <begin position="9"/>
        <end position="172"/>
    </location>
</feature>
<dbReference type="PROSITE" id="PS51192">
    <property type="entry name" value="HELICASE_ATP_BIND_1"/>
    <property type="match status" value="1"/>
</dbReference>
<dbReference type="Gene3D" id="3.40.50.300">
    <property type="entry name" value="P-loop containing nucleotide triphosphate hydrolases"/>
    <property type="match status" value="1"/>
</dbReference>
<evidence type="ECO:0000256" key="5">
    <source>
        <dbReference type="RuleBase" id="RU365068"/>
    </source>
</evidence>
<sequence length="398" mass="43969">MVDIQRAALPHALCGRDILGAARTGSGKTLAFVIPVLEKLHKERWGPEDGVGCIIISPTRELAAQTFSVLNKVGKFHKFSAGLLIGGREGVDVEKERVNHMNILVCAPDVLFCLQILILDEADRVLDSAFKGQLDPIISQLPKRRQTLLFSATQTKKVKDLARLSLRDPEYISVHAESVTATPTTLTQTVIIVPVEKKLDMAKQTIIAFHDSFEDHPLLLTATVKVLLFFAVAFSDPNMYNRKPMVRKKQGMMEAVDDPDLSFSKIMKDVQLFGNNLSCSTLAFSIMMTKPSLTTPYLLLCVVQNMIFGQFGGTSRKKPAENKHKPEERVLKSTFGNFRGGVLDVNDLLRSGGSSRTNDRDNKNKYKGMGGDLGGGGRDIKKNRKKKAKKGGCKRKSK</sequence>
<reference evidence="8 9" key="1">
    <citation type="journal article" date="2020" name="BMC Genomics">
        <title>Intraspecific diversification of the crop wild relative Brassica cretica Lam. using demographic model selection.</title>
        <authorList>
            <person name="Kioukis A."/>
            <person name="Michalopoulou V.A."/>
            <person name="Briers L."/>
            <person name="Pirintsos S."/>
            <person name="Studholme D.J."/>
            <person name="Pavlidis P."/>
            <person name="Sarris P.F."/>
        </authorList>
    </citation>
    <scope>NUCLEOTIDE SEQUENCE [LARGE SCALE GENOMIC DNA]</scope>
    <source>
        <strain evidence="9">cv. PFS-1207/04</strain>
    </source>
</reference>
<comment type="domain">
    <text evidence="5">The Q motif is unique to and characteristic of the DEAD box family of RNA helicases and controls ATP binding and hydrolysis.</text>
</comment>
<feature type="compositionally biased region" description="Gly residues" evidence="6">
    <location>
        <begin position="368"/>
        <end position="377"/>
    </location>
</feature>
<keyword evidence="1 4" id="KW-0547">Nucleotide-binding</keyword>
<dbReference type="InterPro" id="IPR027417">
    <property type="entry name" value="P-loop_NTPase"/>
</dbReference>
<evidence type="ECO:0000256" key="1">
    <source>
        <dbReference type="ARBA" id="ARBA00022741"/>
    </source>
</evidence>
<dbReference type="InterPro" id="IPR011545">
    <property type="entry name" value="DEAD/DEAH_box_helicase_dom"/>
</dbReference>
<evidence type="ECO:0000256" key="6">
    <source>
        <dbReference type="SAM" id="MobiDB-lite"/>
    </source>
</evidence>
<evidence type="ECO:0000256" key="4">
    <source>
        <dbReference type="RuleBase" id="RU000492"/>
    </source>
</evidence>